<evidence type="ECO:0000313" key="3">
    <source>
        <dbReference type="Proteomes" id="UP000053732"/>
    </source>
</evidence>
<proteinExistence type="predicted"/>
<feature type="compositionally biased region" description="Basic and acidic residues" evidence="1">
    <location>
        <begin position="49"/>
        <end position="61"/>
    </location>
</feature>
<gene>
    <name evidence="2" type="ORF">PCAMFM013_S005g000047</name>
</gene>
<dbReference type="EMBL" id="HG793138">
    <property type="protein sequence ID" value="CRL20883.1"/>
    <property type="molecule type" value="Genomic_DNA"/>
</dbReference>
<feature type="region of interest" description="Disordered" evidence="1">
    <location>
        <begin position="1"/>
        <end position="64"/>
    </location>
</feature>
<feature type="compositionally biased region" description="Low complexity" evidence="1">
    <location>
        <begin position="31"/>
        <end position="48"/>
    </location>
</feature>
<keyword evidence="3" id="KW-1185">Reference proteome</keyword>
<dbReference type="AlphaFoldDB" id="A0A0G4P3Q6"/>
<dbReference type="Proteomes" id="UP000053732">
    <property type="component" value="Unassembled WGS sequence"/>
</dbReference>
<feature type="compositionally biased region" description="Polar residues" evidence="1">
    <location>
        <begin position="1"/>
        <end position="10"/>
    </location>
</feature>
<name>A0A0G4P3Q6_PENC3</name>
<feature type="compositionally biased region" description="Acidic residues" evidence="1">
    <location>
        <begin position="213"/>
        <end position="226"/>
    </location>
</feature>
<organism evidence="2 3">
    <name type="scientific">Penicillium camemberti (strain FM 013)</name>
    <dbReference type="NCBI Taxonomy" id="1429867"/>
    <lineage>
        <taxon>Eukaryota</taxon>
        <taxon>Fungi</taxon>
        <taxon>Dikarya</taxon>
        <taxon>Ascomycota</taxon>
        <taxon>Pezizomycotina</taxon>
        <taxon>Eurotiomycetes</taxon>
        <taxon>Eurotiomycetidae</taxon>
        <taxon>Eurotiales</taxon>
        <taxon>Aspergillaceae</taxon>
        <taxon>Penicillium</taxon>
    </lineage>
</organism>
<sequence>MASNRVTATPSDGGPRGDKETEDTIPPPETLTPTAVVAAAASAVPTTTRADELSPVEREGPSVETIEDVADHTPENPREAVEPARLQISPAPGNGEGASVARTHHHRNCIVSQTVHHHAPYLAEVPNALLGQVWIDHIDSMLGVRTERQTEDMQFCIEHTSRILQLANNMLRQQRELLEDLRRINTEEPQADSSSDLTDFDDLMNFSDLLTMGDEDDNDGDGDSEETAANGRGTVDD</sequence>
<feature type="region of interest" description="Disordered" evidence="1">
    <location>
        <begin position="208"/>
        <end position="237"/>
    </location>
</feature>
<accession>A0A0G4P3Q6</accession>
<evidence type="ECO:0000313" key="2">
    <source>
        <dbReference type="EMBL" id="CRL20883.1"/>
    </source>
</evidence>
<reference evidence="2 3" key="1">
    <citation type="journal article" date="2014" name="Nat. Commun.">
        <title>Multiple recent horizontal transfers of a large genomic region in cheese making fungi.</title>
        <authorList>
            <person name="Cheeseman K."/>
            <person name="Ropars J."/>
            <person name="Renault P."/>
            <person name="Dupont J."/>
            <person name="Gouzy J."/>
            <person name="Branca A."/>
            <person name="Abraham A.L."/>
            <person name="Ceppi M."/>
            <person name="Conseiller E."/>
            <person name="Debuchy R."/>
            <person name="Malagnac F."/>
            <person name="Goarin A."/>
            <person name="Silar P."/>
            <person name="Lacoste S."/>
            <person name="Sallet E."/>
            <person name="Bensimon A."/>
            <person name="Giraud T."/>
            <person name="Brygoo Y."/>
        </authorList>
    </citation>
    <scope>NUCLEOTIDE SEQUENCE [LARGE SCALE GENOMIC DNA]</scope>
    <source>
        <strain evidence="3">FM 013</strain>
    </source>
</reference>
<evidence type="ECO:0000256" key="1">
    <source>
        <dbReference type="SAM" id="MobiDB-lite"/>
    </source>
</evidence>
<protein>
    <submittedName>
        <fullName evidence="2">Str. FM013</fullName>
    </submittedName>
</protein>